<reference evidence="2 3" key="1">
    <citation type="submission" date="2020-08" db="EMBL/GenBank/DDBJ databases">
        <title>Genome sequence of Diaphorobacter ruginosibacter DSM 27467T.</title>
        <authorList>
            <person name="Hyun D.-W."/>
            <person name="Bae J.-W."/>
        </authorList>
    </citation>
    <scope>NUCLEOTIDE SEQUENCE [LARGE SCALE GENOMIC DNA]</scope>
    <source>
        <strain evidence="2 3">DSM 27467</strain>
    </source>
</reference>
<evidence type="ECO:0000259" key="1">
    <source>
        <dbReference type="Pfam" id="PF00144"/>
    </source>
</evidence>
<dbReference type="EMBL" id="CP060714">
    <property type="protein sequence ID" value="QNN56559.1"/>
    <property type="molecule type" value="Genomic_DNA"/>
</dbReference>
<accession>A0A7G9RLT4</accession>
<keyword evidence="3" id="KW-1185">Reference proteome</keyword>
<dbReference type="Pfam" id="PF00144">
    <property type="entry name" value="Beta-lactamase"/>
    <property type="match status" value="1"/>
</dbReference>
<dbReference type="InterPro" id="IPR050789">
    <property type="entry name" value="Diverse_Enzym_Activities"/>
</dbReference>
<sequence length="525" mass="57323">MQTSFPSSPSSFELSRRGLLRLSLGGAAAVGVGGALARGTPASAITRPADGLARSTPEAQGVSSAAIMDFLDEVERNAYEMHGFMLWRSGHVVAEGWWEPYGPERIHMTHSLTKSVTASAVGIAIAEGRFKLDDKVVSFFPEHLPATVSANLAAMTVRDLLTMRTGHEKMTSGSVWRPIKTSWIAEFFKIPVKFEPGTKFVYTSAATYMLSAIITKTTGQSTADYLKTRFFEPLGITGYEWDVGPEGISPGANGLSWKTVDALKLGILHAQSGQWNGRQLLPAEWVKAVQQPHTPGQYGYQWWLGPNGVYLADGLFGQYSMVFPEHNAVIAMNCANPSGAGFLAKAVYKHFPRAFQTAEKPSQAARLSSRMKQLQLLAPPRATHSPLAGTISGRTYEFADNAEKISAVKFDFSDGQCLFTMVDERGTHVVPCGLGKAIEGSTTITGNKLHHEYQPDHMRVVATGEWTDPRTFEMTWTFVESAFRDKVVCRFNGSYVRLSRSVNVNSSVTSLPEIVSRKPAKVSGD</sequence>
<proteinExistence type="predicted"/>
<dbReference type="PROSITE" id="PS51318">
    <property type="entry name" value="TAT"/>
    <property type="match status" value="1"/>
</dbReference>
<dbReference type="PANTHER" id="PTHR43283:SF7">
    <property type="entry name" value="BETA-LACTAMASE-RELATED DOMAIN-CONTAINING PROTEIN"/>
    <property type="match status" value="1"/>
</dbReference>
<feature type="domain" description="Beta-lactamase-related" evidence="1">
    <location>
        <begin position="84"/>
        <end position="335"/>
    </location>
</feature>
<dbReference type="InterPro" id="IPR006311">
    <property type="entry name" value="TAT_signal"/>
</dbReference>
<dbReference type="GO" id="GO:0016787">
    <property type="term" value="F:hydrolase activity"/>
    <property type="evidence" value="ECO:0007669"/>
    <property type="project" value="UniProtKB-KW"/>
</dbReference>
<dbReference type="InterPro" id="IPR012338">
    <property type="entry name" value="Beta-lactam/transpept-like"/>
</dbReference>
<name>A0A7G9RLT4_9BURK</name>
<organism evidence="2 3">
    <name type="scientific">Diaphorobacter ruginosibacter</name>
    <dbReference type="NCBI Taxonomy" id="1715720"/>
    <lineage>
        <taxon>Bacteria</taxon>
        <taxon>Pseudomonadati</taxon>
        <taxon>Pseudomonadota</taxon>
        <taxon>Betaproteobacteria</taxon>
        <taxon>Burkholderiales</taxon>
        <taxon>Comamonadaceae</taxon>
        <taxon>Diaphorobacter</taxon>
    </lineage>
</organism>
<dbReference type="AlphaFoldDB" id="A0A7G9RLT4"/>
<keyword evidence="2" id="KW-0378">Hydrolase</keyword>
<dbReference type="KEGG" id="drg:H9K76_18805"/>
<protein>
    <submittedName>
        <fullName evidence="2">Serine hydrolase</fullName>
    </submittedName>
</protein>
<dbReference type="InterPro" id="IPR001466">
    <property type="entry name" value="Beta-lactam-related"/>
</dbReference>
<evidence type="ECO:0000313" key="3">
    <source>
        <dbReference type="Proteomes" id="UP000515811"/>
    </source>
</evidence>
<evidence type="ECO:0000313" key="2">
    <source>
        <dbReference type="EMBL" id="QNN56559.1"/>
    </source>
</evidence>
<dbReference type="Proteomes" id="UP000515811">
    <property type="component" value="Chromosome"/>
</dbReference>
<dbReference type="RefSeq" id="WP_187596825.1">
    <property type="nucleotide sequence ID" value="NZ_CP060714.1"/>
</dbReference>
<dbReference type="SUPFAM" id="SSF56601">
    <property type="entry name" value="beta-lactamase/transpeptidase-like"/>
    <property type="match status" value="1"/>
</dbReference>
<gene>
    <name evidence="2" type="ORF">H9K76_18805</name>
</gene>
<dbReference type="Gene3D" id="3.40.710.10">
    <property type="entry name" value="DD-peptidase/beta-lactamase superfamily"/>
    <property type="match status" value="1"/>
</dbReference>
<dbReference type="PANTHER" id="PTHR43283">
    <property type="entry name" value="BETA-LACTAMASE-RELATED"/>
    <property type="match status" value="1"/>
</dbReference>